<reference evidence="1" key="1">
    <citation type="journal article" date="2007" name="PLoS Biol.">
        <title>Rate of evolution in brain-expressed genes in humans and other primates.</title>
        <authorList>
            <person name="Wang H.-Y."/>
            <person name="Chien H.-C."/>
            <person name="Osada N."/>
            <person name="Hashimoto K."/>
            <person name="Sugano S."/>
            <person name="Gojobori T."/>
            <person name="Chou C.-K."/>
            <person name="Tsai S.-F."/>
            <person name="Wu C.-I."/>
            <person name="Shen C.-K.J."/>
        </authorList>
    </citation>
    <scope>NUCLEOTIDE SEQUENCE</scope>
</reference>
<name>I7G5X1_MACFA</name>
<evidence type="ECO:0000313" key="1">
    <source>
        <dbReference type="EMBL" id="BAE89651.1"/>
    </source>
</evidence>
<organism evidence="1">
    <name type="scientific">Macaca fascicularis</name>
    <name type="common">Crab-eating macaque</name>
    <name type="synonym">Cynomolgus monkey</name>
    <dbReference type="NCBI Taxonomy" id="9541"/>
    <lineage>
        <taxon>Eukaryota</taxon>
        <taxon>Metazoa</taxon>
        <taxon>Chordata</taxon>
        <taxon>Craniata</taxon>
        <taxon>Vertebrata</taxon>
        <taxon>Euteleostomi</taxon>
        <taxon>Mammalia</taxon>
        <taxon>Eutheria</taxon>
        <taxon>Euarchontoglires</taxon>
        <taxon>Primates</taxon>
        <taxon>Haplorrhini</taxon>
        <taxon>Catarrhini</taxon>
        <taxon>Cercopithecidae</taxon>
        <taxon>Cercopithecinae</taxon>
        <taxon>Macaca</taxon>
    </lineage>
</organism>
<protein>
    <submittedName>
        <fullName evidence="1">Macaca fascicularis brain cDNA clone: QflA-18851, similar to human hippocampus abundant transcript 1 (HIAT1), mRNA, RefSeq: NM_033055.2</fullName>
    </submittedName>
</protein>
<dbReference type="AlphaFoldDB" id="I7G5X1"/>
<accession>I7G5X1</accession>
<sequence length="44" mass="4955">MNSVGTKGSGNLKEPDSFPKMLQFLLKNLLFISTNFLPLSCLFY</sequence>
<dbReference type="EMBL" id="AB172589">
    <property type="protein sequence ID" value="BAE89651.1"/>
    <property type="molecule type" value="mRNA"/>
</dbReference>
<proteinExistence type="evidence at transcript level"/>